<sequence>MRGVIHRASDEYTLYWEVAVESFRCGGNKIVPLAVYVFHFQHFVPRVLCYPLSKLPEGRVGHGSVSLDELRVGDGRGGG</sequence>
<protein>
    <submittedName>
        <fullName evidence="1">Uncharacterized protein</fullName>
    </submittedName>
</protein>
<reference evidence="1 2" key="1">
    <citation type="submission" date="2019-05" db="EMBL/GenBank/DDBJ databases">
        <title>Another draft genome of Portunus trituberculatus and its Hox gene families provides insights of decapod evolution.</title>
        <authorList>
            <person name="Jeong J.-H."/>
            <person name="Song I."/>
            <person name="Kim S."/>
            <person name="Choi T."/>
            <person name="Kim D."/>
            <person name="Ryu S."/>
            <person name="Kim W."/>
        </authorList>
    </citation>
    <scope>NUCLEOTIDE SEQUENCE [LARGE SCALE GENOMIC DNA]</scope>
    <source>
        <tissue evidence="1">Muscle</tissue>
    </source>
</reference>
<dbReference type="EMBL" id="VSRR010032848">
    <property type="protein sequence ID" value="MPC71419.1"/>
    <property type="molecule type" value="Genomic_DNA"/>
</dbReference>
<gene>
    <name evidence="1" type="ORF">E2C01_065696</name>
</gene>
<evidence type="ECO:0000313" key="2">
    <source>
        <dbReference type="Proteomes" id="UP000324222"/>
    </source>
</evidence>
<proteinExistence type="predicted"/>
<comment type="caution">
    <text evidence="1">The sequence shown here is derived from an EMBL/GenBank/DDBJ whole genome shotgun (WGS) entry which is preliminary data.</text>
</comment>
<dbReference type="AlphaFoldDB" id="A0A5B7HP00"/>
<name>A0A5B7HP00_PORTR</name>
<evidence type="ECO:0000313" key="1">
    <source>
        <dbReference type="EMBL" id="MPC71419.1"/>
    </source>
</evidence>
<dbReference type="Proteomes" id="UP000324222">
    <property type="component" value="Unassembled WGS sequence"/>
</dbReference>
<accession>A0A5B7HP00</accession>
<organism evidence="1 2">
    <name type="scientific">Portunus trituberculatus</name>
    <name type="common">Swimming crab</name>
    <name type="synonym">Neptunus trituberculatus</name>
    <dbReference type="NCBI Taxonomy" id="210409"/>
    <lineage>
        <taxon>Eukaryota</taxon>
        <taxon>Metazoa</taxon>
        <taxon>Ecdysozoa</taxon>
        <taxon>Arthropoda</taxon>
        <taxon>Crustacea</taxon>
        <taxon>Multicrustacea</taxon>
        <taxon>Malacostraca</taxon>
        <taxon>Eumalacostraca</taxon>
        <taxon>Eucarida</taxon>
        <taxon>Decapoda</taxon>
        <taxon>Pleocyemata</taxon>
        <taxon>Brachyura</taxon>
        <taxon>Eubrachyura</taxon>
        <taxon>Portunoidea</taxon>
        <taxon>Portunidae</taxon>
        <taxon>Portuninae</taxon>
        <taxon>Portunus</taxon>
    </lineage>
</organism>
<keyword evidence="2" id="KW-1185">Reference proteome</keyword>